<sequence length="427" mass="50533">MDSSQTMKLDKSREEDRKERKREEELVRKRQQELERQRRKDLERERELSRQRELEWKEGLEKERQQISKFDEEFERDIEILEHQVCPLDFRSKTMATMWIDKLRNAPHNSAETRARNIITSHLLKCFGDNIFKKEPFNQPPPPEITLTEALQTNIMHYYTILYYIVVSSDCCETSYKYVISINRSEQSEMKPRTGRIVKSSPLSLLYAMMPLMIDAVCGRAQYASSYGNAAYAIPTASYDQPYTPPGVQSIWSGSPIIVNDNQYSAQEQQQYPNGNSYYGRELYRQPYSNWRREEVPATRAPNHNYNNVPGYFFYQQQQTTPPSPPLQYPQTIPSELQPNPPYNSELDSSDSRREDEQVVQIGGSRSLATNNYQNIYTNNENFFEPAQPWRRRDFQAKYAQHYADYLRKYPRRLQPVYNTSEDFDEK</sequence>
<gene>
    <name evidence="3" type="ORF">M5D96_006606</name>
</gene>
<feature type="domain" description="DUF4485" evidence="2">
    <location>
        <begin position="70"/>
        <end position="144"/>
    </location>
</feature>
<feature type="region of interest" description="Disordered" evidence="1">
    <location>
        <begin position="1"/>
        <end position="50"/>
    </location>
</feature>
<name>A0A9P9YPT5_9MUSC</name>
<organism evidence="3 4">
    <name type="scientific">Drosophila gunungcola</name>
    <name type="common">fruit fly</name>
    <dbReference type="NCBI Taxonomy" id="103775"/>
    <lineage>
        <taxon>Eukaryota</taxon>
        <taxon>Metazoa</taxon>
        <taxon>Ecdysozoa</taxon>
        <taxon>Arthropoda</taxon>
        <taxon>Hexapoda</taxon>
        <taxon>Insecta</taxon>
        <taxon>Pterygota</taxon>
        <taxon>Neoptera</taxon>
        <taxon>Endopterygota</taxon>
        <taxon>Diptera</taxon>
        <taxon>Brachycera</taxon>
        <taxon>Muscomorpha</taxon>
        <taxon>Ephydroidea</taxon>
        <taxon>Drosophilidae</taxon>
        <taxon>Drosophila</taxon>
        <taxon>Sophophora</taxon>
    </lineage>
</organism>
<feature type="compositionally biased region" description="Basic and acidic residues" evidence="1">
    <location>
        <begin position="8"/>
        <end position="50"/>
    </location>
</feature>
<dbReference type="InterPro" id="IPR027831">
    <property type="entry name" value="DUF4485"/>
</dbReference>
<comment type="caution">
    <text evidence="3">The sequence shown here is derived from an EMBL/GenBank/DDBJ whole genome shotgun (WGS) entry which is preliminary data.</text>
</comment>
<evidence type="ECO:0000259" key="2">
    <source>
        <dbReference type="Pfam" id="PF14846"/>
    </source>
</evidence>
<protein>
    <recommendedName>
        <fullName evidence="2">DUF4485 domain-containing protein</fullName>
    </recommendedName>
</protein>
<dbReference type="EMBL" id="JAMKOV010000004">
    <property type="protein sequence ID" value="KAI8040663.1"/>
    <property type="molecule type" value="Genomic_DNA"/>
</dbReference>
<dbReference type="Pfam" id="PF14846">
    <property type="entry name" value="DUF4485"/>
    <property type="match status" value="1"/>
</dbReference>
<feature type="region of interest" description="Disordered" evidence="1">
    <location>
        <begin position="316"/>
        <end position="355"/>
    </location>
</feature>
<dbReference type="Proteomes" id="UP001059596">
    <property type="component" value="Unassembled WGS sequence"/>
</dbReference>
<keyword evidence="4" id="KW-1185">Reference proteome</keyword>
<dbReference type="AlphaFoldDB" id="A0A9P9YPT5"/>
<proteinExistence type="predicted"/>
<accession>A0A9P9YPT5</accession>
<evidence type="ECO:0000256" key="1">
    <source>
        <dbReference type="SAM" id="MobiDB-lite"/>
    </source>
</evidence>
<reference evidence="3" key="1">
    <citation type="journal article" date="2023" name="Genome Biol. Evol.">
        <title>Long-read-based Genome Assembly of Drosophila gunungcola Reveals Fewer Chemosensory Genes in Flower-breeding Species.</title>
        <authorList>
            <person name="Negi A."/>
            <person name="Liao B.Y."/>
            <person name="Yeh S.D."/>
        </authorList>
    </citation>
    <scope>NUCLEOTIDE SEQUENCE</scope>
    <source>
        <strain evidence="3">Sukarami</strain>
    </source>
</reference>
<evidence type="ECO:0000313" key="4">
    <source>
        <dbReference type="Proteomes" id="UP001059596"/>
    </source>
</evidence>
<evidence type="ECO:0000313" key="3">
    <source>
        <dbReference type="EMBL" id="KAI8040663.1"/>
    </source>
</evidence>